<keyword evidence="5" id="KW-0587">Phenylpropanoid metabolism</keyword>
<evidence type="ECO:0000256" key="5">
    <source>
        <dbReference type="ARBA" id="ARBA00023051"/>
    </source>
</evidence>
<comment type="pathway">
    <text evidence="1">Phytoalexin biosynthesis; 3,4',5-trihydroxystilbene biosynthesis; 3,4',5-trihydroxystilbene from trans-4-coumarate: step 1/2.</text>
</comment>
<dbReference type="CDD" id="cd12118">
    <property type="entry name" value="ttLC_FACS_AEE21_like"/>
    <property type="match status" value="1"/>
</dbReference>
<dbReference type="STRING" id="59895.A0A103Y9U7"/>
<feature type="domain" description="AMP-binding enzyme C-terminal" evidence="8">
    <location>
        <begin position="462"/>
        <end position="535"/>
    </location>
</feature>
<dbReference type="UniPathway" id="UPA00372">
    <property type="reaction ID" value="UER00547"/>
</dbReference>
<organism evidence="9 10">
    <name type="scientific">Cynara cardunculus var. scolymus</name>
    <name type="common">Globe artichoke</name>
    <name type="synonym">Cynara scolymus</name>
    <dbReference type="NCBI Taxonomy" id="59895"/>
    <lineage>
        <taxon>Eukaryota</taxon>
        <taxon>Viridiplantae</taxon>
        <taxon>Streptophyta</taxon>
        <taxon>Embryophyta</taxon>
        <taxon>Tracheophyta</taxon>
        <taxon>Spermatophyta</taxon>
        <taxon>Magnoliopsida</taxon>
        <taxon>eudicotyledons</taxon>
        <taxon>Gunneridae</taxon>
        <taxon>Pentapetalae</taxon>
        <taxon>asterids</taxon>
        <taxon>campanulids</taxon>
        <taxon>Asterales</taxon>
        <taxon>Asteraceae</taxon>
        <taxon>Carduoideae</taxon>
        <taxon>Cardueae</taxon>
        <taxon>Carduinae</taxon>
        <taxon>Cynara</taxon>
    </lineage>
</organism>
<sequence length="552" mass="60492">MLMEGSVRCSANYVPLSPISFLERAANVYGDQVSIVYGDQVKFTWKETFERCVKLASTLVTHLGVSRGDIVAALAPNVPELYELQFGVPMAGGVLSNINPQYDSKTVSRLLEHSNAKVVFVDHESLDAVEEAIEILARKTSDLPKIILISDADKSLSIAPTCNHVIFEYKDLLYSGSLEFDIKRPIDECDAIAVTFTSGTTGNSKGVVYSHRGAYLNSLAAALTMEMHSMPVFLWSMPMFHCNGWCFPWAMAAQGGKNVCMRVASEKNIFESIARHHVTHMGGAPTVLNMITNASPVDIIPISGTSVKVMTGGSPPPPQVILKMEELGFKVYSCFGCTECYGPATVCTWKPEWASLPPETQASLKARHGLNHVGMQEIDVKDPITMKSVPKDAKTLGEVMLRGNTIMCGYFKNAKATENVFKGGWYRSGDLGVIHPDGYIQVKDRCIDGIVSSGQYISSISIEVVLFGHPKVFEAAVVGAPDDHFGEVPCAFVKLKDGHNADADEIIEYCRTRLPENMTLKMVVFEDLPKTATGKTQKVILREKAKMLYAQK</sequence>
<dbReference type="InterPro" id="IPR020845">
    <property type="entry name" value="AMP-binding_CS"/>
</dbReference>
<keyword evidence="6" id="KW-0443">Lipid metabolism</keyword>
<comment type="caution">
    <text evidence="9">The sequence shown here is derived from an EMBL/GenBank/DDBJ whole genome shotgun (WGS) entry which is preliminary data.</text>
</comment>
<dbReference type="Pfam" id="PF13193">
    <property type="entry name" value="AMP-binding_C"/>
    <property type="match status" value="1"/>
</dbReference>
<name>A0A103Y9U7_CYNCS</name>
<dbReference type="Gene3D" id="3.30.300.30">
    <property type="match status" value="1"/>
</dbReference>
<dbReference type="PROSITE" id="PS00455">
    <property type="entry name" value="AMP_BINDING"/>
    <property type="match status" value="1"/>
</dbReference>
<evidence type="ECO:0000256" key="4">
    <source>
        <dbReference type="ARBA" id="ARBA00022832"/>
    </source>
</evidence>
<evidence type="ECO:0000256" key="6">
    <source>
        <dbReference type="ARBA" id="ARBA00023098"/>
    </source>
</evidence>
<dbReference type="GO" id="GO:0006631">
    <property type="term" value="P:fatty acid metabolic process"/>
    <property type="evidence" value="ECO:0007669"/>
    <property type="project" value="UniProtKB-KW"/>
</dbReference>
<evidence type="ECO:0000256" key="3">
    <source>
        <dbReference type="ARBA" id="ARBA00022598"/>
    </source>
</evidence>
<protein>
    <submittedName>
        <fullName evidence="9">AMP-binding, conserved site-containing protein</fullName>
    </submittedName>
</protein>
<keyword evidence="3" id="KW-0436">Ligase</keyword>
<dbReference type="PANTHER" id="PTHR43859:SF4">
    <property type="entry name" value="BUTANOATE--COA LIGASE AAE1-RELATED"/>
    <property type="match status" value="1"/>
</dbReference>
<keyword evidence="4" id="KW-0276">Fatty acid metabolism</keyword>
<dbReference type="GO" id="GO:0009698">
    <property type="term" value="P:phenylpropanoid metabolic process"/>
    <property type="evidence" value="ECO:0007669"/>
    <property type="project" value="UniProtKB-KW"/>
</dbReference>
<dbReference type="InterPro" id="IPR045851">
    <property type="entry name" value="AMP-bd_C_sf"/>
</dbReference>
<evidence type="ECO:0000259" key="8">
    <source>
        <dbReference type="Pfam" id="PF13193"/>
    </source>
</evidence>
<evidence type="ECO:0000313" key="10">
    <source>
        <dbReference type="Proteomes" id="UP000243975"/>
    </source>
</evidence>
<dbReference type="FunFam" id="3.40.50.12780:FF:000003">
    <property type="entry name" value="Long-chain-fatty-acid--CoA ligase FadD"/>
    <property type="match status" value="1"/>
</dbReference>
<evidence type="ECO:0000259" key="7">
    <source>
        <dbReference type="Pfam" id="PF00501"/>
    </source>
</evidence>
<dbReference type="InterPro" id="IPR025110">
    <property type="entry name" value="AMP-bd_C"/>
</dbReference>
<dbReference type="InterPro" id="IPR000873">
    <property type="entry name" value="AMP-dep_synth/lig_dom"/>
</dbReference>
<keyword evidence="10" id="KW-1185">Reference proteome</keyword>
<evidence type="ECO:0000256" key="1">
    <source>
        <dbReference type="ARBA" id="ARBA00004930"/>
    </source>
</evidence>
<dbReference type="GO" id="GO:0106286">
    <property type="term" value="F:(E)-caffeate-CoA ligase activity"/>
    <property type="evidence" value="ECO:0007669"/>
    <property type="project" value="UniProtKB-ARBA"/>
</dbReference>
<proteinExistence type="inferred from homology"/>
<evidence type="ECO:0000313" key="9">
    <source>
        <dbReference type="EMBL" id="KVI05179.1"/>
    </source>
</evidence>
<dbReference type="Pfam" id="PF00501">
    <property type="entry name" value="AMP-binding"/>
    <property type="match status" value="1"/>
</dbReference>
<accession>A0A103Y9U7</accession>
<dbReference type="Proteomes" id="UP000243975">
    <property type="component" value="Unassembled WGS sequence"/>
</dbReference>
<dbReference type="AlphaFoldDB" id="A0A103Y9U7"/>
<evidence type="ECO:0000256" key="2">
    <source>
        <dbReference type="ARBA" id="ARBA00006432"/>
    </source>
</evidence>
<dbReference type="InterPro" id="IPR042099">
    <property type="entry name" value="ANL_N_sf"/>
</dbReference>
<feature type="domain" description="AMP-dependent synthetase/ligase" evidence="7">
    <location>
        <begin position="22"/>
        <end position="411"/>
    </location>
</feature>
<dbReference type="Gene3D" id="3.40.50.12780">
    <property type="entry name" value="N-terminal domain of ligase-like"/>
    <property type="match status" value="1"/>
</dbReference>
<dbReference type="SUPFAM" id="SSF56801">
    <property type="entry name" value="Acetyl-CoA synthetase-like"/>
    <property type="match status" value="1"/>
</dbReference>
<dbReference type="PANTHER" id="PTHR43859">
    <property type="entry name" value="ACYL-ACTIVATING ENZYME"/>
    <property type="match status" value="1"/>
</dbReference>
<dbReference type="EMBL" id="LEKV01001886">
    <property type="protein sequence ID" value="KVI05179.1"/>
    <property type="molecule type" value="Genomic_DNA"/>
</dbReference>
<gene>
    <name evidence="9" type="ORF">Ccrd_016519</name>
</gene>
<dbReference type="Gramene" id="KVI05179">
    <property type="protein sequence ID" value="KVI05179"/>
    <property type="gene ID" value="Ccrd_016519"/>
</dbReference>
<comment type="similarity">
    <text evidence="2">Belongs to the ATP-dependent AMP-binding enzyme family.</text>
</comment>
<reference evidence="9 10" key="1">
    <citation type="journal article" date="2016" name="Sci. Rep.">
        <title>The genome sequence of the outbreeding globe artichoke constructed de novo incorporating a phase-aware low-pass sequencing strategy of F1 progeny.</title>
        <authorList>
            <person name="Scaglione D."/>
            <person name="Reyes-Chin-Wo S."/>
            <person name="Acquadro A."/>
            <person name="Froenicke L."/>
            <person name="Portis E."/>
            <person name="Beitel C."/>
            <person name="Tirone M."/>
            <person name="Mauro R."/>
            <person name="Lo Monaco A."/>
            <person name="Mauromicale G."/>
            <person name="Faccioli P."/>
            <person name="Cattivelli L."/>
            <person name="Rieseberg L."/>
            <person name="Michelmore R."/>
            <person name="Lanteri S."/>
        </authorList>
    </citation>
    <scope>NUCLEOTIDE SEQUENCE [LARGE SCALE GENOMIC DNA]</scope>
    <source>
        <strain evidence="9">2C</strain>
    </source>
</reference>